<dbReference type="GO" id="GO:0046872">
    <property type="term" value="F:metal ion binding"/>
    <property type="evidence" value="ECO:0007669"/>
    <property type="project" value="UniProtKB-KW"/>
</dbReference>
<reference evidence="10" key="7">
    <citation type="submission" date="2005-05" db="EMBL/GenBank/DDBJ databases">
        <authorList>
            <person name="Stapleton M."/>
            <person name="Carlson J."/>
            <person name="Chavez C."/>
            <person name="Frise E."/>
            <person name="George R."/>
            <person name="Pacleb J."/>
            <person name="Park S."/>
            <person name="Wan K."/>
            <person name="Yu C."/>
            <person name="Celniker S."/>
        </authorList>
    </citation>
    <scope>NUCLEOTIDE SEQUENCE</scope>
</reference>
<feature type="transmembrane region" description="Helical" evidence="6">
    <location>
        <begin position="7"/>
        <end position="25"/>
    </location>
</feature>
<organism evidence="10">
    <name type="scientific">Drosophila melanogaster</name>
    <name type="common">Fruit fly</name>
    <dbReference type="NCBI Taxonomy" id="7227"/>
    <lineage>
        <taxon>Eukaryota</taxon>
        <taxon>Metazoa</taxon>
        <taxon>Ecdysozoa</taxon>
        <taxon>Arthropoda</taxon>
        <taxon>Hexapoda</taxon>
        <taxon>Insecta</taxon>
        <taxon>Pterygota</taxon>
        <taxon>Neoptera</taxon>
        <taxon>Endopterygota</taxon>
        <taxon>Diptera</taxon>
        <taxon>Brachycera</taxon>
        <taxon>Muscomorpha</taxon>
        <taxon>Ephydroidea</taxon>
        <taxon>Drosophilidae</taxon>
        <taxon>Drosophila</taxon>
        <taxon>Sophophora</taxon>
    </lineage>
</organism>
<dbReference type="FunCoup" id="Q4V3G1">
    <property type="interactions" value="4"/>
</dbReference>
<keyword evidence="6" id="KW-1133">Transmembrane helix</keyword>
<dbReference type="RefSeq" id="NP_610558.2">
    <property type="nucleotide sequence ID" value="NM_136714.3"/>
</dbReference>
<reference evidence="8 12" key="9">
    <citation type="journal article" date="2007" name="Science">
        <title>The Release 5.1 annotation of Drosophila melanogaster heterochromatin.</title>
        <authorList>
            <person name="Smith C.D."/>
            <person name="Shu S."/>
            <person name="Mungall C.J."/>
            <person name="Karpen G.H."/>
        </authorList>
    </citation>
    <scope>NUCLEOTIDE SEQUENCE [LARGE SCALE GENOMIC DNA]</scope>
    <source>
        <strain evidence="12">Berkeley</strain>
    </source>
</reference>
<evidence type="ECO:0000256" key="6">
    <source>
        <dbReference type="SAM" id="Phobius"/>
    </source>
</evidence>
<dbReference type="AlphaFoldDB" id="Q4V3G1"/>
<dbReference type="FunFam" id="3.40.570.10:FF:000017">
    <property type="entry name" value="IP10440p"/>
    <property type="match status" value="1"/>
</dbReference>
<dbReference type="PANTHER" id="PTHR13966:SF17">
    <property type="entry name" value="ENDONUCLEASE-RELATED"/>
    <property type="match status" value="1"/>
</dbReference>
<protein>
    <submittedName>
        <fullName evidence="10">IP10440p</fullName>
    </submittedName>
    <submittedName>
        <fullName evidence="9">IP10640p</fullName>
    </submittedName>
</protein>
<gene>
    <name evidence="8" type="primary">Dmel\CG12917</name>
    <name evidence="10 11" type="ORF">CG12917</name>
    <name evidence="8" type="ORF">Dmel_CG12917</name>
</gene>
<dbReference type="AGR" id="FB:FBgn0033490"/>
<dbReference type="InterPro" id="IPR044929">
    <property type="entry name" value="DNA/RNA_non-sp_Endonuclease_sf"/>
</dbReference>
<dbReference type="EMBL" id="BT023395">
    <property type="protein sequence ID" value="AAY55811.1"/>
    <property type="molecule type" value="mRNA"/>
</dbReference>
<dbReference type="Gene3D" id="3.40.570.10">
    <property type="entry name" value="Extracellular Endonuclease, subunit A"/>
    <property type="match status" value="1"/>
</dbReference>
<evidence type="ECO:0000313" key="8">
    <source>
        <dbReference type="EMBL" id="AAF58835.2"/>
    </source>
</evidence>
<dbReference type="OMA" id="INRGHMV"/>
<dbReference type="GeneID" id="36065"/>
<feature type="active site" description="Proton acceptor" evidence="4">
    <location>
        <position position="209"/>
    </location>
</feature>
<dbReference type="STRING" id="7227.FBpp0288726"/>
<evidence type="ECO:0000256" key="1">
    <source>
        <dbReference type="ARBA" id="ARBA00010052"/>
    </source>
</evidence>
<dbReference type="InterPro" id="IPR044925">
    <property type="entry name" value="His-Me_finger_sf"/>
</dbReference>
<dbReference type="GO" id="GO:0005634">
    <property type="term" value="C:nucleus"/>
    <property type="evidence" value="ECO:0000318"/>
    <property type="project" value="GO_Central"/>
</dbReference>
<reference evidence="8" key="14">
    <citation type="submission" date="2020-04" db="EMBL/GenBank/DDBJ databases">
        <authorList>
            <consortium name="FlyBase"/>
        </authorList>
    </citation>
    <scope>NUCLEOTIDE SEQUENCE</scope>
</reference>
<keyword evidence="2" id="KW-0540">Nuclease</keyword>
<evidence type="ECO:0000259" key="7">
    <source>
        <dbReference type="SMART" id="SM00892"/>
    </source>
</evidence>
<reference evidence="8" key="8">
    <citation type="submission" date="2006-08" db="EMBL/GenBank/DDBJ databases">
        <authorList>
            <person name="Celniker S."/>
            <person name="Carlson J."/>
            <person name="Wan K."/>
            <person name="Frise E."/>
            <person name="Hoskins R."/>
            <person name="Park S."/>
            <person name="Svirskas R."/>
            <person name="Rubin G."/>
        </authorList>
    </citation>
    <scope>NUCLEOTIDE SEQUENCE</scope>
</reference>
<dbReference type="Proteomes" id="UP000000803">
    <property type="component" value="Chromosome 2R"/>
</dbReference>
<dbReference type="PaxDb" id="7227-FBpp0288726"/>
<dbReference type="SUPFAM" id="SSF54060">
    <property type="entry name" value="His-Me finger endonucleases"/>
    <property type="match status" value="1"/>
</dbReference>
<dbReference type="GO" id="GO:0000014">
    <property type="term" value="F:single-stranded DNA endodeoxyribonuclease activity"/>
    <property type="evidence" value="ECO:0000318"/>
    <property type="project" value="GO_Central"/>
</dbReference>
<reference evidence="8 12" key="6">
    <citation type="journal article" date="2005" name="PLoS Comput. Biol.">
        <title>Combined evidence annotation of transposable elements in genome sequences.</title>
        <authorList>
            <person name="Quesneville H."/>
            <person name="Bergman C.M."/>
            <person name="Andrieu O."/>
            <person name="Autard D."/>
            <person name="Nouaud D."/>
            <person name="Ashburner M."/>
            <person name="Anxolabehere D."/>
        </authorList>
    </citation>
    <scope>NUCLEOTIDE SEQUENCE [LARGE SCALE GENOMIC DNA]</scope>
    <source>
        <strain evidence="12">Berkeley</strain>
    </source>
</reference>
<evidence type="ECO:0000313" key="12">
    <source>
        <dbReference type="Proteomes" id="UP000000803"/>
    </source>
</evidence>
<reference evidence="8" key="13">
    <citation type="journal article" date="2015" name="Genome Res.">
        <title>The Release 6 reference sequence of the Drosophila melanogaster genome.</title>
        <authorList>
            <person name="Hoskins R.A."/>
            <person name="Carlson J.W."/>
            <person name="Wan K.H."/>
            <person name="Park S."/>
            <person name="Mendez I."/>
            <person name="Galle S.E."/>
            <person name="Booth B.W."/>
            <person name="Pfeiffer B.D."/>
            <person name="George R.A."/>
            <person name="Svirskas R."/>
            <person name="Krzywinski M."/>
            <person name="Schein J."/>
            <person name="Accardo M.C."/>
            <person name="Damia E."/>
            <person name="Messina G."/>
            <person name="Mendez-Lago M."/>
            <person name="de Pablos B."/>
            <person name="Demakova O.V."/>
            <person name="Andreyeva E.N."/>
            <person name="Boldyreva L.V."/>
            <person name="Marra M."/>
            <person name="Carvalho A.B."/>
            <person name="Dimitri P."/>
            <person name="Villasante A."/>
            <person name="Zhimulev I.F."/>
            <person name="Rubin G.M."/>
            <person name="Karpen G.H."/>
            <person name="Celniker S.E."/>
        </authorList>
    </citation>
    <scope>NUCLEOTIDE SEQUENCE</scope>
</reference>
<dbReference type="SMART" id="SM00892">
    <property type="entry name" value="Endonuclease_NS"/>
    <property type="match status" value="1"/>
</dbReference>
<evidence type="ECO:0000313" key="11">
    <source>
        <dbReference type="FlyBase" id="FBgn0033490"/>
    </source>
</evidence>
<evidence type="ECO:0000256" key="4">
    <source>
        <dbReference type="PIRSR" id="PIRSR640255-1"/>
    </source>
</evidence>
<reference evidence="8 12" key="4">
    <citation type="journal article" date="2002" name="Genome Biol.">
        <title>The transposable elements of the Drosophila melanogaster euchromatin: a genomics perspective.</title>
        <authorList>
            <person name="Kaminker J.S."/>
            <person name="Bergman C.M."/>
            <person name="Kronmiller B."/>
            <person name="Carlson J."/>
            <person name="Svirskas R."/>
            <person name="Patel S."/>
            <person name="Frise E."/>
            <person name="Wheeler D.A."/>
            <person name="Lewis S.E."/>
            <person name="Rubin G.M."/>
            <person name="Ashburner M."/>
            <person name="Celniker S.E."/>
        </authorList>
    </citation>
    <scope>NUCLEOTIDE SEQUENCE [LARGE SCALE GENOMIC DNA]</scope>
    <source>
        <strain evidence="12">Berkeley</strain>
    </source>
</reference>
<accession>A1Z853</accession>
<reference evidence="8 12" key="10">
    <citation type="journal article" date="2007" name="Science">
        <title>Sequence finishing and mapping of Drosophila melanogaster heterochromatin.</title>
        <authorList>
            <person name="Hoskins R.A."/>
            <person name="Carlson J.W."/>
            <person name="Kennedy C."/>
            <person name="Acevedo D."/>
            <person name="Evans-Holm M."/>
            <person name="Frise E."/>
            <person name="Wan K.H."/>
            <person name="Park S."/>
            <person name="Mendez-Lago M."/>
            <person name="Rossi F."/>
            <person name="Villasante A."/>
            <person name="Dimitri P."/>
            <person name="Karpen G.H."/>
            <person name="Celniker S.E."/>
        </authorList>
    </citation>
    <scope>NUCLEOTIDE SEQUENCE [LARGE SCALE GENOMIC DNA]</scope>
    <source>
        <strain evidence="12">Berkeley</strain>
    </source>
</reference>
<dbReference type="eggNOG" id="ENOG502T8DK">
    <property type="taxonomic scope" value="Eukaryota"/>
</dbReference>
<feature type="binding site" evidence="5">
    <location>
        <position position="239"/>
    </location>
    <ligand>
        <name>Mg(2+)</name>
        <dbReference type="ChEBI" id="CHEBI:18420"/>
        <note>catalytic</note>
    </ligand>
</feature>
<reference evidence="8" key="12">
    <citation type="journal article" date="2015" name="G3 (Bethesda)">
        <title>Gene Model Annotations for Drosophila melanogaster: The Rule-Benders.</title>
        <authorList>
            <consortium name="FlyBase Consortium"/>
            <person name="Crosby M.A."/>
            <person name="Gramates L.S."/>
            <person name="Dos Santos G."/>
            <person name="Matthews B.B."/>
            <person name="St Pierre S.E."/>
            <person name="Zhou P."/>
            <person name="Schroeder A.J."/>
            <person name="Falls K."/>
            <person name="Emmert D.B."/>
            <person name="Russo S.M."/>
            <person name="Gelbart W.M."/>
            <person name="null"/>
        </authorList>
    </citation>
    <scope>NUCLEOTIDE SEQUENCE</scope>
</reference>
<evidence type="ECO:0000256" key="3">
    <source>
        <dbReference type="ARBA" id="ARBA00022759"/>
    </source>
</evidence>
<comment type="similarity">
    <text evidence="1">Belongs to the DNA/RNA non-specific endonuclease family.</text>
</comment>
<dbReference type="FlyBase" id="FBgn0033490">
    <property type="gene designation" value="CG12917"/>
</dbReference>
<dbReference type="InterPro" id="IPR040255">
    <property type="entry name" value="Non-specific_endonuclease"/>
</dbReference>
<evidence type="ECO:0000313" key="10">
    <source>
        <dbReference type="EMBL" id="AAY55811.1"/>
    </source>
</evidence>
<dbReference type="UCSC" id="CG12917-RB">
    <property type="organism name" value="d. melanogaster"/>
</dbReference>
<reference evidence="8" key="11">
    <citation type="journal article" date="2015" name="G3 (Bethesda)">
        <title>Gene Model Annotations for Drosophila melanogaster: Impact of High-Throughput Data.</title>
        <authorList>
            <consortium name="FlyBase Consortium"/>
            <person name="Matthews B.B."/>
            <person name="Dos Santos G."/>
            <person name="Crosby M.A."/>
            <person name="Emmert D.B."/>
            <person name="St Pierre S.E."/>
            <person name="Gramates L.S."/>
            <person name="Zhou P."/>
            <person name="Schroeder A.J."/>
            <person name="Falls K."/>
            <person name="Strelets V."/>
            <person name="Russo S.M."/>
            <person name="Gelbart W.M."/>
            <person name="null"/>
        </authorList>
    </citation>
    <scope>NUCLEOTIDE SEQUENCE</scope>
</reference>
<dbReference type="OrthoDB" id="8194122at2759"/>
<dbReference type="PANTHER" id="PTHR13966">
    <property type="entry name" value="ENDONUCLEASE RELATED"/>
    <property type="match status" value="1"/>
</dbReference>
<keyword evidence="3" id="KW-0378">Hydrolase</keyword>
<evidence type="ECO:0000256" key="2">
    <source>
        <dbReference type="ARBA" id="ARBA00022722"/>
    </source>
</evidence>
<dbReference type="EMBL" id="AE013599">
    <property type="protein sequence ID" value="AAF58835.2"/>
    <property type="molecule type" value="Genomic_DNA"/>
</dbReference>
<dbReference type="GO" id="GO:0006309">
    <property type="term" value="P:apoptotic DNA fragmentation"/>
    <property type="evidence" value="ECO:0000318"/>
    <property type="project" value="GO_Central"/>
</dbReference>
<dbReference type="ExpressionAtlas" id="Q4V3G1">
    <property type="expression patterns" value="baseline and differential"/>
</dbReference>
<reference evidence="8 12" key="3">
    <citation type="journal article" date="2002" name="Genome Biol.">
        <title>Annotation of the Drosophila melanogaster euchromatic genome: a systematic review.</title>
        <authorList>
            <person name="Misra S."/>
            <person name="Crosby M.A."/>
            <person name="Mungall C.J."/>
            <person name="Matthews B.B."/>
            <person name="Campbell K.S."/>
            <person name="Hradecky P."/>
            <person name="Huang Y."/>
            <person name="Kaminker J.S."/>
            <person name="Millburn G.H."/>
            <person name="Prochnik S.E."/>
            <person name="Smith C.D."/>
            <person name="Tupy J.L."/>
            <person name="Whitfied E.J."/>
            <person name="Bayraktaroglu L."/>
            <person name="Berman B.P."/>
            <person name="Bettencourt B.R."/>
            <person name="Celniker S.E."/>
            <person name="de Grey A.D."/>
            <person name="Drysdale R.A."/>
            <person name="Harris N.L."/>
            <person name="Richter J."/>
            <person name="Russo S."/>
            <person name="Schroeder A.J."/>
            <person name="Shu S.Q."/>
            <person name="Stapleton M."/>
            <person name="Yamada C."/>
            <person name="Ashburner M."/>
            <person name="Gelbart W.M."/>
            <person name="Rubin G.M."/>
            <person name="Lewis S.E."/>
        </authorList>
    </citation>
    <scope>GENOME REANNOTATION</scope>
    <source>
        <strain evidence="12">Berkeley</strain>
    </source>
</reference>
<keyword evidence="12" id="KW-1185">Reference proteome</keyword>
<dbReference type="Bgee" id="FBgn0033490">
    <property type="expression patterns" value="Expressed in early-mid elongation-stage spermatid (Drosophila) in testis and 16 other cell types or tissues"/>
</dbReference>
<reference evidence="8 12" key="1">
    <citation type="journal article" date="2000" name="Science">
        <title>The genome sequence of Drosophila melanogaster.</title>
        <authorList>
            <person name="Adams M.D."/>
            <person name="Celniker S.E."/>
            <person name="Holt R.A."/>
            <person name="Evans C.A."/>
            <person name="Gocayne J.D."/>
            <person name="Amanatides P.G."/>
            <person name="Scherer S.E."/>
            <person name="Li P.W."/>
            <person name="Hoskins R.A."/>
            <person name="Galle R.F."/>
            <person name="George R.A."/>
            <person name="Lewis S.E."/>
            <person name="Richards S."/>
            <person name="Ashburner M."/>
            <person name="Henderson S.N."/>
            <person name="Sutton G.G."/>
            <person name="Wortman J.R."/>
            <person name="Yandell M.D."/>
            <person name="Zhang Q."/>
            <person name="Chen L.X."/>
            <person name="Brandon R.C."/>
            <person name="Rogers Y.H."/>
            <person name="Blazej R.G."/>
            <person name="Champe M."/>
            <person name="Pfeiffer B.D."/>
            <person name="Wan K.H."/>
            <person name="Doyle C."/>
            <person name="Baxter E.G."/>
            <person name="Helt G."/>
            <person name="Nelson C.R."/>
            <person name="Gabor G.L."/>
            <person name="Abril J.F."/>
            <person name="Agbayani A."/>
            <person name="An H.J."/>
            <person name="Andrews-Pfannkoch C."/>
            <person name="Baldwin D."/>
            <person name="Ballew R.M."/>
            <person name="Basu A."/>
            <person name="Baxendale J."/>
            <person name="Bayraktaroglu L."/>
            <person name="Beasley E.M."/>
            <person name="Beeson K.Y."/>
            <person name="Benos P.V."/>
            <person name="Berman B.P."/>
            <person name="Bhandari D."/>
            <person name="Bolshakov S."/>
            <person name="Borkova D."/>
            <person name="Botchan M.R."/>
            <person name="Bouck J."/>
            <person name="Brokstein P."/>
            <person name="Brottier P."/>
            <person name="Burtis K.C."/>
            <person name="Busam D.A."/>
            <person name="Butler H."/>
            <person name="Cadieu E."/>
            <person name="Center A."/>
            <person name="Chandra I."/>
            <person name="Cherry J.M."/>
            <person name="Cawley S."/>
            <person name="Dahlke C."/>
            <person name="Davenport L.B."/>
            <person name="Davies P."/>
            <person name="de Pablos B."/>
            <person name="Delcher A."/>
            <person name="Deng Z."/>
            <person name="Mays A.D."/>
            <person name="Dew I."/>
            <person name="Dietz S.M."/>
            <person name="Dodson K."/>
            <person name="Doup L.E."/>
            <person name="Downes M."/>
            <person name="Dugan-Rocha S."/>
            <person name="Dunkov B.C."/>
            <person name="Dunn P."/>
            <person name="Durbin K.J."/>
            <person name="Evangelista C.C."/>
            <person name="Ferraz C."/>
            <person name="Ferriera S."/>
            <person name="Fleischmann W."/>
            <person name="Fosler C."/>
            <person name="Gabrielian A.E."/>
            <person name="Garg N.S."/>
            <person name="Gelbart W.M."/>
            <person name="Glasser K."/>
            <person name="Glodek A."/>
            <person name="Gong F."/>
            <person name="Gorrell J.H."/>
            <person name="Gu Z."/>
            <person name="Guan P."/>
            <person name="Harris M."/>
            <person name="Harris N.L."/>
            <person name="Harvey D."/>
            <person name="Heiman T.J."/>
            <person name="Hernandez J.R."/>
            <person name="Houck J."/>
            <person name="Hostin D."/>
            <person name="Houston K.A."/>
            <person name="Howland T.J."/>
            <person name="Wei M.H."/>
            <person name="Ibegwam C."/>
            <person name="Jalali M."/>
            <person name="Kalush F."/>
            <person name="Karpen G.H."/>
            <person name="Ke Z."/>
            <person name="Kennison J.A."/>
            <person name="Ketchum K.A."/>
            <person name="Kimmel B.E."/>
            <person name="Kodira C.D."/>
            <person name="Kraft C."/>
            <person name="Kravitz S."/>
            <person name="Kulp D."/>
            <person name="Lai Z."/>
            <person name="Lasko P."/>
            <person name="Lei Y."/>
            <person name="Levitsky A.A."/>
            <person name="Li J."/>
            <person name="Li Z."/>
            <person name="Liang Y."/>
            <person name="Lin X."/>
            <person name="Liu X."/>
            <person name="Mattei B."/>
            <person name="McIntosh T.C."/>
            <person name="McLeod M.P."/>
            <person name="McPherson D."/>
            <person name="Merkulov G."/>
            <person name="Milshina N.V."/>
            <person name="Mobarry C."/>
            <person name="Morris J."/>
            <person name="Moshrefi A."/>
            <person name="Mount S.M."/>
            <person name="Moy M."/>
            <person name="Murphy B."/>
            <person name="Murphy L."/>
            <person name="Muzny D.M."/>
            <person name="Nelson D.L."/>
            <person name="Nelson D.R."/>
            <person name="Nelson K.A."/>
            <person name="Nixon K."/>
            <person name="Nusskern D.R."/>
            <person name="Pacleb J.M."/>
            <person name="Palazzolo M."/>
            <person name="Pittman G.S."/>
            <person name="Pan S."/>
            <person name="Pollard J."/>
            <person name="Puri V."/>
            <person name="Reese M.G."/>
            <person name="Reinert K."/>
            <person name="Remington K."/>
            <person name="Saunders R.D."/>
            <person name="Scheeler F."/>
            <person name="Shen H."/>
            <person name="Shue B.C."/>
            <person name="Siden-Kiamos I."/>
            <person name="Simpson M."/>
            <person name="Skupski M.P."/>
            <person name="Smith T."/>
            <person name="Spier E."/>
            <person name="Spradling A.C."/>
            <person name="Stapleton M."/>
            <person name="Strong R."/>
            <person name="Sun E."/>
            <person name="Svirskas R."/>
            <person name="Tector C."/>
            <person name="Turner R."/>
            <person name="Venter E."/>
            <person name="Wang A.H."/>
            <person name="Wang X."/>
            <person name="Wang Z.Y."/>
            <person name="Wassarman D.A."/>
            <person name="Weinstock G.M."/>
            <person name="Weissenbach J."/>
            <person name="Williams S.M."/>
            <person name="WoodageT"/>
            <person name="Worley K.C."/>
            <person name="Wu D."/>
            <person name="Yang S."/>
            <person name="Yao Q.A."/>
            <person name="Ye J."/>
            <person name="Yeh R.F."/>
            <person name="Zaveri J.S."/>
            <person name="Zhan M."/>
            <person name="Zhang G."/>
            <person name="Zhao Q."/>
            <person name="Zheng L."/>
            <person name="Zheng X.H."/>
            <person name="Zhong F.N."/>
            <person name="Zhong W."/>
            <person name="Zhou X."/>
            <person name="Zhu S."/>
            <person name="Zhu X."/>
            <person name="Smith H.O."/>
            <person name="Gibbs R.A."/>
            <person name="Myers E.W."/>
            <person name="Rubin G.M."/>
            <person name="Venter J.C."/>
        </authorList>
    </citation>
    <scope>NUCLEOTIDE SEQUENCE [LARGE SCALE GENOMIC DNA]</scope>
    <source>
        <strain evidence="12">Berkeley</strain>
    </source>
</reference>
<proteinExistence type="evidence at transcript level"/>
<dbReference type="VEuPathDB" id="VectorBase:FBgn0033490"/>
<dbReference type="BioGRID-ORCS" id="36065">
    <property type="hits" value="0 hits in 1 CRISPR screen"/>
</dbReference>
<dbReference type="InParanoid" id="Q4V3G1"/>
<evidence type="ECO:0000313" key="9">
    <source>
        <dbReference type="EMBL" id="AAY55695.1"/>
    </source>
</evidence>
<keyword evidence="6" id="KW-0812">Transmembrane</keyword>
<reference evidence="8 12" key="2">
    <citation type="journal article" date="2002" name="Genome Biol.">
        <title>Finishing a whole-genome shotgun: release 3 of the Drosophila melanogaster euchromatic genome sequence.</title>
        <authorList>
            <person name="Celniker S.E."/>
            <person name="Wheeler D.A."/>
            <person name="Kronmiller B."/>
            <person name="Carlson J.W."/>
            <person name="Halpern A."/>
            <person name="Patel S."/>
            <person name="Adams M."/>
            <person name="Champe M."/>
            <person name="Dugan S.P."/>
            <person name="Frise E."/>
            <person name="Hodgson A."/>
            <person name="George R.A."/>
            <person name="Hoskins R.A."/>
            <person name="Laverty T."/>
            <person name="Muzny D.M."/>
            <person name="Nelson C.R."/>
            <person name="Pacleb J.M."/>
            <person name="Park S."/>
            <person name="Pfeiffer B.D."/>
            <person name="Richards S."/>
            <person name="Sodergren E.J."/>
            <person name="Svirskas R."/>
            <person name="Tabor P.E."/>
            <person name="Wan K."/>
            <person name="Stapleton M."/>
            <person name="Sutton G.G."/>
            <person name="Venter C."/>
            <person name="Weinstock G."/>
            <person name="Scherer S.E."/>
            <person name="Myers E.W."/>
            <person name="Gibbs R.A."/>
            <person name="Rubin G.M."/>
        </authorList>
    </citation>
    <scope>NUCLEOTIDE SEQUENCE [LARGE SCALE GENOMIC DNA]</scope>
    <source>
        <strain evidence="12">Berkeley</strain>
    </source>
</reference>
<keyword evidence="3" id="KW-0255">Endonuclease</keyword>
<keyword evidence="5" id="KW-0479">Metal-binding</keyword>
<keyword evidence="6" id="KW-0472">Membrane</keyword>
<dbReference type="GO" id="GO:0004521">
    <property type="term" value="F:RNA endonuclease activity"/>
    <property type="evidence" value="ECO:0000318"/>
    <property type="project" value="GO_Central"/>
</dbReference>
<reference evidence="8" key="15">
    <citation type="submission" date="2020-05" db="EMBL/GenBank/DDBJ databases">
        <title>Drosophila melanogaster release 4 sequence.</title>
        <authorList>
            <consortium name="Berkeley Drosophila Genome Project"/>
            <person name="Celniker S."/>
            <person name="Carlson J."/>
            <person name="Wan K."/>
            <person name="Pfeiffer B."/>
            <person name="Frise E."/>
            <person name="George R."/>
            <person name="Hoskins R."/>
            <person name="Stapleton M."/>
            <person name="Pacleb J."/>
            <person name="Park S."/>
            <person name="Svirskas R."/>
            <person name="Smith E."/>
            <person name="Yu C."/>
            <person name="Rubin G."/>
        </authorList>
    </citation>
    <scope>NUCLEOTIDE SEQUENCE</scope>
</reference>
<dbReference type="GO" id="GO:0003676">
    <property type="term" value="F:nucleic acid binding"/>
    <property type="evidence" value="ECO:0007669"/>
    <property type="project" value="InterPro"/>
</dbReference>
<feature type="domain" description="DNA/RNA non-specific endonuclease/pyrophosphatase/phosphodiesterase" evidence="7">
    <location>
        <begin position="127"/>
        <end position="354"/>
    </location>
</feature>
<dbReference type="EMBL" id="BT023279">
    <property type="protein sequence ID" value="AAY55695.1"/>
    <property type="molecule type" value="mRNA"/>
</dbReference>
<sequence>MKIAPMDCSYITLFIYIYFICFLAWEVHGDCQILQYMVEQSNGIFTYRDASGSIQLQRLETVPSGVTLLVYCSPSVFKETVCQDNGQFSVPLPMRCLSPMQPVTKHIRDGDCAGNLYAVGYTIDGKDLELYRTCFDCGQGRLVYSQSDVYYKTFFPKRPFVEFVADEMFSPQEAAAYMKSNIYFAFKCIYGDDQSYLQNANYLVINRGHMVASADFLFTDQMGSTFRYLNVVPQFKSINDGNWEKIERWVRSQIPKSSYFRVKSGGIGILTLPDTRGFLQSAFLAGSKIPVPEWTYKAVRDATGNGLYVFLTYNSTFQMEKPPCLAICYPVNCPIHLPNNPNDGYTFCCDPKRFPY</sequence>
<name>Q4V3G1_DROME</name>
<dbReference type="HOGENOM" id="CLU_048495_0_0_1"/>
<reference evidence="8 12" key="5">
    <citation type="journal article" date="2002" name="Genome Biol.">
        <title>Heterochromatic sequences in a Drosophila whole-genome shotgun assembly.</title>
        <authorList>
            <person name="Hoskins R.A."/>
            <person name="Smith C.D."/>
            <person name="Carlson J.W."/>
            <person name="Carvalho A.B."/>
            <person name="Halpern A."/>
            <person name="Kaminker J.S."/>
            <person name="Kennedy C."/>
            <person name="Mungall C.J."/>
            <person name="Sullivan B.A."/>
            <person name="Sutton G.G."/>
            <person name="Yasuhara J.C."/>
            <person name="Wakimoto B.T."/>
            <person name="Myers E.W."/>
            <person name="Celniker S.E."/>
            <person name="Rubin G.M."/>
            <person name="Karpen G.H."/>
        </authorList>
    </citation>
    <scope>NUCLEOTIDE SEQUENCE [LARGE SCALE GENOMIC DNA]</scope>
    <source>
        <strain evidence="12">Berkeley</strain>
    </source>
</reference>
<evidence type="ECO:0000256" key="5">
    <source>
        <dbReference type="PIRSR" id="PIRSR640255-2"/>
    </source>
</evidence>
<dbReference type="GO" id="GO:0005743">
    <property type="term" value="C:mitochondrial inner membrane"/>
    <property type="evidence" value="ECO:0000318"/>
    <property type="project" value="GO_Central"/>
</dbReference>
<accession>Q4V3G1</accession>
<dbReference type="Pfam" id="PF01223">
    <property type="entry name" value="Endonuclease_NS"/>
    <property type="match status" value="1"/>
</dbReference>
<dbReference type="InterPro" id="IPR001604">
    <property type="entry name" value="Endo_G_ENPP1-like_dom"/>
</dbReference>
<dbReference type="KEGG" id="dme:Dmel_CG12917"/>